<dbReference type="AlphaFoldDB" id="A0A401RPC6"/>
<dbReference type="InterPro" id="IPR002475">
    <property type="entry name" value="Bcl2-like"/>
</dbReference>
<reference evidence="10 11" key="1">
    <citation type="journal article" date="2018" name="Nat. Ecol. Evol.">
        <title>Shark genomes provide insights into elasmobranch evolution and the origin of vertebrates.</title>
        <authorList>
            <person name="Hara Y"/>
            <person name="Yamaguchi K"/>
            <person name="Onimaru K"/>
            <person name="Kadota M"/>
            <person name="Koyanagi M"/>
            <person name="Keeley SD"/>
            <person name="Tatsumi K"/>
            <person name="Tanaka K"/>
            <person name="Motone F"/>
            <person name="Kageyama Y"/>
            <person name="Nozu R"/>
            <person name="Adachi N"/>
            <person name="Nishimura O"/>
            <person name="Nakagawa R"/>
            <person name="Tanegashima C"/>
            <person name="Kiyatake I"/>
            <person name="Matsumoto R"/>
            <person name="Murakumo K"/>
            <person name="Nishida K"/>
            <person name="Terakita A"/>
            <person name="Kuratani S"/>
            <person name="Sato K"/>
            <person name="Hyodo S Kuraku.S."/>
        </authorList>
    </citation>
    <scope>NUCLEOTIDE SEQUENCE [LARGE SCALE GENOMIC DNA]</scope>
</reference>
<dbReference type="GO" id="GO:0042981">
    <property type="term" value="P:regulation of apoptotic process"/>
    <property type="evidence" value="ECO:0007669"/>
    <property type="project" value="InterPro"/>
</dbReference>
<dbReference type="PANTHER" id="PTHR11256">
    <property type="entry name" value="BCL-2 RELATED"/>
    <property type="match status" value="1"/>
</dbReference>
<dbReference type="Gene3D" id="1.10.437.10">
    <property type="entry name" value="Blc2-like"/>
    <property type="match status" value="2"/>
</dbReference>
<keyword evidence="5 8" id="KW-1133">Transmembrane helix</keyword>
<feature type="region of interest" description="Disordered" evidence="7">
    <location>
        <begin position="29"/>
        <end position="106"/>
    </location>
</feature>
<dbReference type="OMA" id="HERHRGN"/>
<keyword evidence="3 8" id="KW-0812">Transmembrane</keyword>
<comment type="caution">
    <text evidence="10">The sequence shown here is derived from an EMBL/GenBank/DDBJ whole genome shotgun (WGS) entry which is preliminary data.</text>
</comment>
<gene>
    <name evidence="10" type="ORF">chiPu_0018666</name>
</gene>
<sequence>MGFEGQLRRYCRRSLCQREGDWVRYRATSGRKRGHERHRGNGSWGGEGGDGLRGKKPRASLGQPDCLRAGQEEQGDSATVTPGNSGALGAGSEQPEERGLHSTEARRMREGVKEEALLLARDYLQHCLNPAREPRPPNKTAFTLRKVADQMVEQHQAAFNNMKSRFDNGLQMAAWPRKAAAGPEGEASGTPASGREGTETAATTTTAAVAAADFLRRVVEEMSADEKMNWGRVVSIFAFAGVLGRHMRDSGIVMSPEAGPSLVDSLAESVANYLGKERREWIEQNGGWEGFLRFFGSDDHWQESTVRNMLITVAGFGIAGLACLLAVR</sequence>
<comment type="subcellular location">
    <subcellularLocation>
        <location evidence="1">Endomembrane system</location>
    </subcellularLocation>
</comment>
<feature type="compositionally biased region" description="Basic residues" evidence="7">
    <location>
        <begin position="29"/>
        <end position="40"/>
    </location>
</feature>
<protein>
    <recommendedName>
        <fullName evidence="9">Bcl-2 Bcl-2 homology region 1-3 domain-containing protein</fullName>
    </recommendedName>
</protein>
<organism evidence="10 11">
    <name type="scientific">Chiloscyllium punctatum</name>
    <name type="common">Brownbanded bambooshark</name>
    <name type="synonym">Hemiscyllium punctatum</name>
    <dbReference type="NCBI Taxonomy" id="137246"/>
    <lineage>
        <taxon>Eukaryota</taxon>
        <taxon>Metazoa</taxon>
        <taxon>Chordata</taxon>
        <taxon>Craniata</taxon>
        <taxon>Vertebrata</taxon>
        <taxon>Chondrichthyes</taxon>
        <taxon>Elasmobranchii</taxon>
        <taxon>Galeomorphii</taxon>
        <taxon>Galeoidea</taxon>
        <taxon>Orectolobiformes</taxon>
        <taxon>Hemiscylliidae</taxon>
        <taxon>Chiloscyllium</taxon>
    </lineage>
</organism>
<evidence type="ECO:0000259" key="9">
    <source>
        <dbReference type="SMART" id="SM00337"/>
    </source>
</evidence>
<dbReference type="PROSITE" id="PS01258">
    <property type="entry name" value="BH2"/>
    <property type="match status" value="1"/>
</dbReference>
<dbReference type="OrthoDB" id="8856583at2759"/>
<keyword evidence="4" id="KW-0053">Apoptosis</keyword>
<dbReference type="EMBL" id="BEZZ01001647">
    <property type="protein sequence ID" value="GCC19993.1"/>
    <property type="molecule type" value="Genomic_DNA"/>
</dbReference>
<dbReference type="SUPFAM" id="SSF56854">
    <property type="entry name" value="Bcl-2 inhibitors of programmed cell death"/>
    <property type="match status" value="1"/>
</dbReference>
<dbReference type="InterPro" id="IPR020726">
    <property type="entry name" value="Bcl2_BH2_motif_CS"/>
</dbReference>
<dbReference type="GO" id="GO:0012505">
    <property type="term" value="C:endomembrane system"/>
    <property type="evidence" value="ECO:0007669"/>
    <property type="project" value="UniProtKB-SubCell"/>
</dbReference>
<evidence type="ECO:0000313" key="11">
    <source>
        <dbReference type="Proteomes" id="UP000287033"/>
    </source>
</evidence>
<dbReference type="GO" id="GO:0001836">
    <property type="term" value="P:release of cytochrome c from mitochondria"/>
    <property type="evidence" value="ECO:0007669"/>
    <property type="project" value="TreeGrafter"/>
</dbReference>
<evidence type="ECO:0000256" key="7">
    <source>
        <dbReference type="SAM" id="MobiDB-lite"/>
    </source>
</evidence>
<dbReference type="Pfam" id="PF00452">
    <property type="entry name" value="Bcl-2"/>
    <property type="match status" value="1"/>
</dbReference>
<dbReference type="PANTHER" id="PTHR11256:SF47">
    <property type="entry name" value="BCL-2-LIKE PROTEIN 10"/>
    <property type="match status" value="1"/>
</dbReference>
<proteinExistence type="inferred from homology"/>
<feature type="transmembrane region" description="Helical" evidence="8">
    <location>
        <begin position="309"/>
        <end position="327"/>
    </location>
</feature>
<feature type="compositionally biased region" description="Gly residues" evidence="7">
    <location>
        <begin position="42"/>
        <end position="51"/>
    </location>
</feature>
<dbReference type="GO" id="GO:0097192">
    <property type="term" value="P:extrinsic apoptotic signaling pathway in absence of ligand"/>
    <property type="evidence" value="ECO:0007669"/>
    <property type="project" value="TreeGrafter"/>
</dbReference>
<dbReference type="GO" id="GO:0008630">
    <property type="term" value="P:intrinsic apoptotic signaling pathway in response to DNA damage"/>
    <property type="evidence" value="ECO:0007669"/>
    <property type="project" value="TreeGrafter"/>
</dbReference>
<keyword evidence="11" id="KW-1185">Reference proteome</keyword>
<accession>A0A401RPC6</accession>
<dbReference type="InterPro" id="IPR026298">
    <property type="entry name" value="Bcl-2_fam"/>
</dbReference>
<evidence type="ECO:0000256" key="2">
    <source>
        <dbReference type="ARBA" id="ARBA00009458"/>
    </source>
</evidence>
<evidence type="ECO:0000256" key="8">
    <source>
        <dbReference type="SAM" id="Phobius"/>
    </source>
</evidence>
<evidence type="ECO:0000256" key="5">
    <source>
        <dbReference type="ARBA" id="ARBA00022989"/>
    </source>
</evidence>
<dbReference type="SMART" id="SM00337">
    <property type="entry name" value="BCL"/>
    <property type="match status" value="1"/>
</dbReference>
<evidence type="ECO:0000256" key="3">
    <source>
        <dbReference type="ARBA" id="ARBA00022692"/>
    </source>
</evidence>
<comment type="similarity">
    <text evidence="2">Belongs to the Bcl-2 family.</text>
</comment>
<dbReference type="PROSITE" id="PS50062">
    <property type="entry name" value="BCL2_FAMILY"/>
    <property type="match status" value="1"/>
</dbReference>
<feature type="compositionally biased region" description="Basic and acidic residues" evidence="7">
    <location>
        <begin position="95"/>
        <end position="106"/>
    </location>
</feature>
<dbReference type="STRING" id="137246.A0A401RPC6"/>
<feature type="domain" description="Bcl-2 Bcl-2 homology region 1-3" evidence="9">
    <location>
        <begin position="186"/>
        <end position="288"/>
    </location>
</feature>
<feature type="region of interest" description="Disordered" evidence="7">
    <location>
        <begin position="178"/>
        <end position="202"/>
    </location>
</feature>
<keyword evidence="6 8" id="KW-0472">Membrane</keyword>
<dbReference type="InterPro" id="IPR036834">
    <property type="entry name" value="Bcl-2-like_sf"/>
</dbReference>
<dbReference type="Proteomes" id="UP000287033">
    <property type="component" value="Unassembled WGS sequence"/>
</dbReference>
<evidence type="ECO:0000256" key="6">
    <source>
        <dbReference type="ARBA" id="ARBA00023136"/>
    </source>
</evidence>
<evidence type="ECO:0000313" key="10">
    <source>
        <dbReference type="EMBL" id="GCC19993.1"/>
    </source>
</evidence>
<evidence type="ECO:0000256" key="4">
    <source>
        <dbReference type="ARBA" id="ARBA00022703"/>
    </source>
</evidence>
<dbReference type="GO" id="GO:0005741">
    <property type="term" value="C:mitochondrial outer membrane"/>
    <property type="evidence" value="ECO:0007669"/>
    <property type="project" value="TreeGrafter"/>
</dbReference>
<name>A0A401RPC6_CHIPU</name>
<evidence type="ECO:0000256" key="1">
    <source>
        <dbReference type="ARBA" id="ARBA00004308"/>
    </source>
</evidence>
<dbReference type="InterPro" id="IPR046371">
    <property type="entry name" value="Bcl-2_BH1-3"/>
</dbReference>
<dbReference type="CDD" id="cd06845">
    <property type="entry name" value="Bcl-2_like"/>
    <property type="match status" value="1"/>
</dbReference>
<dbReference type="GO" id="GO:0051400">
    <property type="term" value="F:BH domain binding"/>
    <property type="evidence" value="ECO:0007669"/>
    <property type="project" value="TreeGrafter"/>
</dbReference>